<dbReference type="InterPro" id="IPR029058">
    <property type="entry name" value="AB_hydrolase_fold"/>
</dbReference>
<dbReference type="AlphaFoldDB" id="A0A401UYZ6"/>
<gene>
    <name evidence="2" type="ORF">CTKZ_14710</name>
</gene>
<reference evidence="2 3" key="1">
    <citation type="submission" date="2018-11" db="EMBL/GenBank/DDBJ databases">
        <title>Draft genome sequence of Cellulomonas takizawaensis strain TKZ-21.</title>
        <authorList>
            <person name="Yamamura H."/>
            <person name="Hayashi T."/>
            <person name="Hamada M."/>
            <person name="Serisawa Y."/>
            <person name="Matsuyama K."/>
            <person name="Nakagawa Y."/>
            <person name="Otoguro M."/>
            <person name="Yanagida F."/>
            <person name="Hayakawa M."/>
        </authorList>
    </citation>
    <scope>NUCLEOTIDE SEQUENCE [LARGE SCALE GENOMIC DNA]</scope>
    <source>
        <strain evidence="2 3">TKZ-21</strain>
    </source>
</reference>
<evidence type="ECO:0000256" key="1">
    <source>
        <dbReference type="SAM" id="MobiDB-lite"/>
    </source>
</evidence>
<sequence length="515" mass="53344">MSDGGLTIVGGGRPDVVDTAEMHRAGTMLDRVADHLDVADRALAVAVDTARPALLTAEGKAASAALHAVREGPASPRRWADEARALGRRVRAAVVTYDSAESGVHRLMRVVVGGEPVLDALLPALPLVRPLLGVAAAGVASVAVRAVALDTAVRAAWAWPSGRADDVVRERMRALQRLTAVLVADGRAELLTLGLATTLLGPTASRVPPDLRVPMLVRRLAWLLPEPSPTVVVPRVGAAQLPVPRDLAMVVANIALSYRDGSVAAVPGTPDGTVSIQRLVKPDGSVSWVVEIPGTQSPSLNGVNPMDAGTDALLEADLPESMTPAVIEAMRLAGIREDDPVMLAGHSQGGMVATSVATALAGTYRIAAVLTVGSPDIPRGPMPAGVQVLHVRDSGDIAPQSDGRPDRGSRNVRVVTGDAQEAGAPAVRNLVEAHSVARYVRLTEAVEAELDDPQLRDFARAAETVLGPPGTTATTLQFVATRDPDVVATDPLTGLPRPDRLAQGGPLTAPPGRSG</sequence>
<keyword evidence="3" id="KW-1185">Reference proteome</keyword>
<dbReference type="Proteomes" id="UP000288246">
    <property type="component" value="Unassembled WGS sequence"/>
</dbReference>
<dbReference type="Gene3D" id="3.40.50.1820">
    <property type="entry name" value="alpha/beta hydrolase"/>
    <property type="match status" value="1"/>
</dbReference>
<proteinExistence type="predicted"/>
<dbReference type="OrthoDB" id="5095936at2"/>
<comment type="caution">
    <text evidence="2">The sequence shown here is derived from an EMBL/GenBank/DDBJ whole genome shotgun (WGS) entry which is preliminary data.</text>
</comment>
<dbReference type="SUPFAM" id="SSF53474">
    <property type="entry name" value="alpha/beta-Hydrolases"/>
    <property type="match status" value="2"/>
</dbReference>
<organism evidence="2 3">
    <name type="scientific">Cellulomonas algicola</name>
    <dbReference type="NCBI Taxonomy" id="2071633"/>
    <lineage>
        <taxon>Bacteria</taxon>
        <taxon>Bacillati</taxon>
        <taxon>Actinomycetota</taxon>
        <taxon>Actinomycetes</taxon>
        <taxon>Micrococcales</taxon>
        <taxon>Cellulomonadaceae</taxon>
        <taxon>Cellulomonas</taxon>
    </lineage>
</organism>
<protein>
    <submittedName>
        <fullName evidence="2">Uncharacterized protein</fullName>
    </submittedName>
</protein>
<accession>A0A401UYZ6</accession>
<feature type="region of interest" description="Disordered" evidence="1">
    <location>
        <begin position="489"/>
        <end position="515"/>
    </location>
</feature>
<dbReference type="EMBL" id="BHYL01000102">
    <property type="protein sequence ID" value="GCD19909.1"/>
    <property type="molecule type" value="Genomic_DNA"/>
</dbReference>
<evidence type="ECO:0000313" key="3">
    <source>
        <dbReference type="Proteomes" id="UP000288246"/>
    </source>
</evidence>
<name>A0A401UYZ6_9CELL</name>
<evidence type="ECO:0000313" key="2">
    <source>
        <dbReference type="EMBL" id="GCD19909.1"/>
    </source>
</evidence>
<dbReference type="RefSeq" id="WP_124342428.1">
    <property type="nucleotide sequence ID" value="NZ_BHYL01000102.1"/>
</dbReference>